<accession>A0A9Q1J966</accession>
<protein>
    <submittedName>
        <fullName evidence="2">Uncharacterized protein</fullName>
    </submittedName>
</protein>
<feature type="region of interest" description="Disordered" evidence="1">
    <location>
        <begin position="197"/>
        <end position="225"/>
    </location>
</feature>
<sequence length="225" mass="24311">MLLKAAEQLRACRTMSALTATWPRKYQPANHLPRPSSAPNRRSTAVTLIGFGVLGLSQHRSILPRLSALCRWKREAQANIRGLFCLQDSGGGGAISSKRVWSGGEWPGLRAHWAPRWQRMRALFACTPVNIAKHRRFSAAQKRPLHSTSAPCPSGCYMRGGGAELIWGGAQQAQWSPAVLSGSSSSFVIRLISPPSRSTCPTAPLPTAPPNPVTGAFQLRPTAQA</sequence>
<evidence type="ECO:0000313" key="3">
    <source>
        <dbReference type="Proteomes" id="UP001152622"/>
    </source>
</evidence>
<comment type="caution">
    <text evidence="2">The sequence shown here is derived from an EMBL/GenBank/DDBJ whole genome shotgun (WGS) entry which is preliminary data.</text>
</comment>
<proteinExistence type="predicted"/>
<dbReference type="EMBL" id="JAINUF010000002">
    <property type="protein sequence ID" value="KAJ8373907.1"/>
    <property type="molecule type" value="Genomic_DNA"/>
</dbReference>
<dbReference type="AlphaFoldDB" id="A0A9Q1J966"/>
<organism evidence="2 3">
    <name type="scientific">Synaphobranchus kaupii</name>
    <name type="common">Kaup's arrowtooth eel</name>
    <dbReference type="NCBI Taxonomy" id="118154"/>
    <lineage>
        <taxon>Eukaryota</taxon>
        <taxon>Metazoa</taxon>
        <taxon>Chordata</taxon>
        <taxon>Craniata</taxon>
        <taxon>Vertebrata</taxon>
        <taxon>Euteleostomi</taxon>
        <taxon>Actinopterygii</taxon>
        <taxon>Neopterygii</taxon>
        <taxon>Teleostei</taxon>
        <taxon>Anguilliformes</taxon>
        <taxon>Synaphobranchidae</taxon>
        <taxon>Synaphobranchus</taxon>
    </lineage>
</organism>
<evidence type="ECO:0000256" key="1">
    <source>
        <dbReference type="SAM" id="MobiDB-lite"/>
    </source>
</evidence>
<evidence type="ECO:0000313" key="2">
    <source>
        <dbReference type="EMBL" id="KAJ8373907.1"/>
    </source>
</evidence>
<name>A0A9Q1J966_SYNKA</name>
<gene>
    <name evidence="2" type="ORF">SKAU_G00044870</name>
</gene>
<dbReference type="Proteomes" id="UP001152622">
    <property type="component" value="Chromosome 2"/>
</dbReference>
<feature type="compositionally biased region" description="Pro residues" evidence="1">
    <location>
        <begin position="203"/>
        <end position="212"/>
    </location>
</feature>
<reference evidence="2" key="1">
    <citation type="journal article" date="2023" name="Science">
        <title>Genome structures resolve the early diversification of teleost fishes.</title>
        <authorList>
            <person name="Parey E."/>
            <person name="Louis A."/>
            <person name="Montfort J."/>
            <person name="Bouchez O."/>
            <person name="Roques C."/>
            <person name="Iampietro C."/>
            <person name="Lluch J."/>
            <person name="Castinel A."/>
            <person name="Donnadieu C."/>
            <person name="Desvignes T."/>
            <person name="Floi Bucao C."/>
            <person name="Jouanno E."/>
            <person name="Wen M."/>
            <person name="Mejri S."/>
            <person name="Dirks R."/>
            <person name="Jansen H."/>
            <person name="Henkel C."/>
            <person name="Chen W.J."/>
            <person name="Zahm M."/>
            <person name="Cabau C."/>
            <person name="Klopp C."/>
            <person name="Thompson A.W."/>
            <person name="Robinson-Rechavi M."/>
            <person name="Braasch I."/>
            <person name="Lecointre G."/>
            <person name="Bobe J."/>
            <person name="Postlethwait J.H."/>
            <person name="Berthelot C."/>
            <person name="Roest Crollius H."/>
            <person name="Guiguen Y."/>
        </authorList>
    </citation>
    <scope>NUCLEOTIDE SEQUENCE</scope>
    <source>
        <strain evidence="2">WJC10195</strain>
    </source>
</reference>
<keyword evidence="3" id="KW-1185">Reference proteome</keyword>